<accession>A0AAV3Y4Y9</accession>
<protein>
    <recommendedName>
        <fullName evidence="3">Mitochondrial pyruvate carrier</fullName>
    </recommendedName>
</protein>
<name>A0AAV3Y4Y9_9GAST</name>
<dbReference type="EMBL" id="BLXT01000492">
    <property type="protein sequence ID" value="GFN77627.1"/>
    <property type="molecule type" value="Genomic_DNA"/>
</dbReference>
<evidence type="ECO:0008006" key="3">
    <source>
        <dbReference type="Google" id="ProtNLM"/>
    </source>
</evidence>
<organism evidence="1 2">
    <name type="scientific">Plakobranchus ocellatus</name>
    <dbReference type="NCBI Taxonomy" id="259542"/>
    <lineage>
        <taxon>Eukaryota</taxon>
        <taxon>Metazoa</taxon>
        <taxon>Spiralia</taxon>
        <taxon>Lophotrochozoa</taxon>
        <taxon>Mollusca</taxon>
        <taxon>Gastropoda</taxon>
        <taxon>Heterobranchia</taxon>
        <taxon>Euthyneura</taxon>
        <taxon>Panpulmonata</taxon>
        <taxon>Sacoglossa</taxon>
        <taxon>Placobranchoidea</taxon>
        <taxon>Plakobranchidae</taxon>
        <taxon>Plakobranchus</taxon>
    </lineage>
</organism>
<gene>
    <name evidence="1" type="ORF">PoB_000413300</name>
</gene>
<evidence type="ECO:0000313" key="1">
    <source>
        <dbReference type="EMBL" id="GFN77627.1"/>
    </source>
</evidence>
<reference evidence="1 2" key="1">
    <citation type="journal article" date="2021" name="Elife">
        <title>Chloroplast acquisition without the gene transfer in kleptoplastic sea slugs, Plakobranchus ocellatus.</title>
        <authorList>
            <person name="Maeda T."/>
            <person name="Takahashi S."/>
            <person name="Yoshida T."/>
            <person name="Shimamura S."/>
            <person name="Takaki Y."/>
            <person name="Nagai Y."/>
            <person name="Toyoda A."/>
            <person name="Suzuki Y."/>
            <person name="Arimoto A."/>
            <person name="Ishii H."/>
            <person name="Satoh N."/>
            <person name="Nishiyama T."/>
            <person name="Hasebe M."/>
            <person name="Maruyama T."/>
            <person name="Minagawa J."/>
            <person name="Obokata J."/>
            <person name="Shigenobu S."/>
        </authorList>
    </citation>
    <scope>NUCLEOTIDE SEQUENCE [LARGE SCALE GENOMIC DNA]</scope>
</reference>
<keyword evidence="2" id="KW-1185">Reference proteome</keyword>
<dbReference type="AlphaFoldDB" id="A0AAV3Y4Y9"/>
<proteinExistence type="predicted"/>
<dbReference type="Proteomes" id="UP000735302">
    <property type="component" value="Unassembled WGS sequence"/>
</dbReference>
<evidence type="ECO:0000313" key="2">
    <source>
        <dbReference type="Proteomes" id="UP000735302"/>
    </source>
</evidence>
<sequence length="96" mass="10131">MQQSRVAGCSSALGWGAHGLTTRSGWKFAWPIIDKHPTATSGFNSIPIIHTFFASHIVWGVCSTMDSEAALKSAGTLLLQVRVPPPAPGPDGKSET</sequence>
<comment type="caution">
    <text evidence="1">The sequence shown here is derived from an EMBL/GenBank/DDBJ whole genome shotgun (WGS) entry which is preliminary data.</text>
</comment>